<dbReference type="KEGG" id="msl:Msil_1750"/>
<keyword evidence="1" id="KW-1133">Transmembrane helix</keyword>
<accession>B8ELR5</accession>
<evidence type="ECO:0000313" key="3">
    <source>
        <dbReference type="Proteomes" id="UP000002257"/>
    </source>
</evidence>
<organism evidence="2 3">
    <name type="scientific">Methylocella silvestris (strain DSM 15510 / CIP 108128 / LMG 27833 / NCIMB 13906 / BL2)</name>
    <dbReference type="NCBI Taxonomy" id="395965"/>
    <lineage>
        <taxon>Bacteria</taxon>
        <taxon>Pseudomonadati</taxon>
        <taxon>Pseudomonadota</taxon>
        <taxon>Alphaproteobacteria</taxon>
        <taxon>Hyphomicrobiales</taxon>
        <taxon>Beijerinckiaceae</taxon>
        <taxon>Methylocella</taxon>
    </lineage>
</organism>
<dbReference type="Pfam" id="PF14494">
    <property type="entry name" value="DUF4436"/>
    <property type="match status" value="1"/>
</dbReference>
<reference evidence="2 3" key="1">
    <citation type="journal article" date="2010" name="J. Bacteriol.">
        <title>Complete genome sequence of the aerobic facultative methanotroph Methylocella silvestris BL2.</title>
        <authorList>
            <person name="Chen Y."/>
            <person name="Crombie A."/>
            <person name="Rahman M.T."/>
            <person name="Dedysh S.N."/>
            <person name="Liesack W."/>
            <person name="Stott M.B."/>
            <person name="Alam M."/>
            <person name="Theisen A.R."/>
            <person name="Murrell J.C."/>
            <person name="Dunfield P.F."/>
        </authorList>
    </citation>
    <scope>NUCLEOTIDE SEQUENCE [LARGE SCALE GENOMIC DNA]</scope>
    <source>
        <strain evidence="3">DSM 15510 / CIP 108128 / LMG 27833 / NCIMB 13906 / BL2</strain>
    </source>
</reference>
<keyword evidence="3" id="KW-1185">Reference proteome</keyword>
<dbReference type="HOGENOM" id="CLU_058994_0_0_5"/>
<proteinExistence type="predicted"/>
<feature type="transmembrane region" description="Helical" evidence="1">
    <location>
        <begin position="256"/>
        <end position="278"/>
    </location>
</feature>
<evidence type="ECO:0000313" key="2">
    <source>
        <dbReference type="EMBL" id="ACK50696.1"/>
    </source>
</evidence>
<dbReference type="Proteomes" id="UP000002257">
    <property type="component" value="Chromosome"/>
</dbReference>
<feature type="transmembrane region" description="Helical" evidence="1">
    <location>
        <begin position="224"/>
        <end position="244"/>
    </location>
</feature>
<dbReference type="InterPro" id="IPR027948">
    <property type="entry name" value="DUF4436"/>
</dbReference>
<dbReference type="eggNOG" id="ENOG5032X2I">
    <property type="taxonomic scope" value="Bacteria"/>
</dbReference>
<sequence>MRRVLAISLALVAIFAAYMAFFAGLCLQPETSETAVAESLATKTAPLNIFLEATQVDPVRQAISISLDFSTEAGPRGAHYPALPDRDITVHASDGDYVLDIVLGAGSAAPTTIAQIGVNGSISAYPFDEYRGEVTIAAWEGKKPEGERIPIRLTLWERLAGWEIDILARAPAPGEVGLGLEIRAKRPLAQIYFASLVYAVMAVIALCGLTIGVLAIAGLRRLEAALTGALAAMLFAVPALRNVMPGAPPLGVKADAFVFLSAQMALMIGLAFFIIAWARRGPAP</sequence>
<evidence type="ECO:0000256" key="1">
    <source>
        <dbReference type="SAM" id="Phobius"/>
    </source>
</evidence>
<dbReference type="EMBL" id="CP001280">
    <property type="protein sequence ID" value="ACK50696.1"/>
    <property type="molecule type" value="Genomic_DNA"/>
</dbReference>
<keyword evidence="1" id="KW-0812">Transmembrane</keyword>
<evidence type="ECO:0008006" key="4">
    <source>
        <dbReference type="Google" id="ProtNLM"/>
    </source>
</evidence>
<dbReference type="AlphaFoldDB" id="B8ELR5"/>
<keyword evidence="1" id="KW-0472">Membrane</keyword>
<name>B8ELR5_METSB</name>
<gene>
    <name evidence="2" type="ordered locus">Msil_1750</name>
</gene>
<feature type="transmembrane region" description="Helical" evidence="1">
    <location>
        <begin position="191"/>
        <end position="217"/>
    </location>
</feature>
<protein>
    <recommendedName>
        <fullName evidence="4">DUF4436 domain-containing protein</fullName>
    </recommendedName>
</protein>